<evidence type="ECO:0000313" key="1">
    <source>
        <dbReference type="EMBL" id="ANP45428.1"/>
    </source>
</evidence>
<keyword evidence="2" id="KW-1185">Reference proteome</keyword>
<dbReference type="Pfam" id="PF00756">
    <property type="entry name" value="Esterase"/>
    <property type="match status" value="1"/>
</dbReference>
<dbReference type="AlphaFoldDB" id="A0A1B1AFU3"/>
<evidence type="ECO:0008006" key="3">
    <source>
        <dbReference type="Google" id="ProtNLM"/>
    </source>
</evidence>
<dbReference type="PANTHER" id="PTHR48098">
    <property type="entry name" value="ENTEROCHELIN ESTERASE-RELATED"/>
    <property type="match status" value="1"/>
</dbReference>
<dbReference type="InterPro" id="IPR050583">
    <property type="entry name" value="Mycobacterial_A85_antigen"/>
</dbReference>
<organism evidence="1 2">
    <name type="scientific">Candidatus Viadribacter manganicus</name>
    <dbReference type="NCBI Taxonomy" id="1759059"/>
    <lineage>
        <taxon>Bacteria</taxon>
        <taxon>Pseudomonadati</taxon>
        <taxon>Pseudomonadota</taxon>
        <taxon>Alphaproteobacteria</taxon>
        <taxon>Hyphomonadales</taxon>
        <taxon>Hyphomonadaceae</taxon>
        <taxon>Candidatus Viadribacter</taxon>
    </lineage>
</organism>
<evidence type="ECO:0000313" key="2">
    <source>
        <dbReference type="Proteomes" id="UP000092498"/>
    </source>
</evidence>
<dbReference type="OrthoDB" id="9784036at2"/>
<dbReference type="Proteomes" id="UP000092498">
    <property type="component" value="Chromosome"/>
</dbReference>
<dbReference type="SUPFAM" id="SSF53474">
    <property type="entry name" value="alpha/beta-Hydrolases"/>
    <property type="match status" value="1"/>
</dbReference>
<proteinExistence type="predicted"/>
<dbReference type="RefSeq" id="WP_066768715.1">
    <property type="nucleotide sequence ID" value="NZ_CP013244.1"/>
</dbReference>
<dbReference type="InParanoid" id="A0A1B1AFU3"/>
<dbReference type="EMBL" id="CP013244">
    <property type="protein sequence ID" value="ANP45428.1"/>
    <property type="molecule type" value="Genomic_DNA"/>
</dbReference>
<protein>
    <recommendedName>
        <fullName evidence="3">Enterochelin esterase</fullName>
    </recommendedName>
</protein>
<dbReference type="STRING" id="1759059.ATE48_05605"/>
<accession>A0A1B1AFU3</accession>
<dbReference type="KEGG" id="cbot:ATE48_05605"/>
<reference evidence="1 2" key="1">
    <citation type="submission" date="2015-11" db="EMBL/GenBank/DDBJ databases">
        <title>Whole-Genome Sequence of Candidatus Oderbacter manganicum from the National Park Lower Oder Valley, Germany.</title>
        <authorList>
            <person name="Braun B."/>
            <person name="Liere K."/>
            <person name="Szewzyk U."/>
        </authorList>
    </citation>
    <scope>NUCLEOTIDE SEQUENCE [LARGE SCALE GENOMIC DNA]</scope>
    <source>
        <strain evidence="1 2">OTSz_A_272</strain>
    </source>
</reference>
<gene>
    <name evidence="1" type="ORF">ATE48_05605</name>
</gene>
<name>A0A1B1AFU3_9PROT</name>
<dbReference type="Gene3D" id="3.40.50.1820">
    <property type="entry name" value="alpha/beta hydrolase"/>
    <property type="match status" value="1"/>
</dbReference>
<sequence length="336" mass="38395">MRRDHTIPRGELHRLVHESIVLQGNPLGDPFVRELFIWTPPGWSAGERLPLLVDLKGYTSSALAHANWQPFSENLPERLDRLVHEGMARVVVAMPDCFTKLFGNQYLNSAGTGRYADYLCDEIVPFVEQRFGCGGKGKRGVFGKSSGGYGAAYHGLTRSDFWDAISIQSGDMGFDALYVPAFFDDLNVQRRYDNSIEKMWKALTAKPKMSFAESVALMDCAQSAFYDPDTTQFMNMRLPLDPYTGEWIAERWDNWMKNDPVVMFDALGENLRKLKLVYMDCGDHDNFRIHFGMRRFAKKLKAAAIPHEYDEFDDDHMDVDYRMDVFLPKLARALSA</sequence>
<dbReference type="InterPro" id="IPR000801">
    <property type="entry name" value="Esterase-like"/>
</dbReference>
<dbReference type="InterPro" id="IPR029058">
    <property type="entry name" value="AB_hydrolase_fold"/>
</dbReference>